<reference evidence="1" key="2">
    <citation type="journal article" date="2015" name="Fish Shellfish Immunol.">
        <title>Early steps in the European eel (Anguilla anguilla)-Vibrio vulnificus interaction in the gills: Role of the RtxA13 toxin.</title>
        <authorList>
            <person name="Callol A."/>
            <person name="Pajuelo D."/>
            <person name="Ebbesson L."/>
            <person name="Teles M."/>
            <person name="MacKenzie S."/>
            <person name="Amaro C."/>
        </authorList>
    </citation>
    <scope>NUCLEOTIDE SEQUENCE</scope>
</reference>
<accession>A0A0E9THI8</accession>
<protein>
    <submittedName>
        <fullName evidence="1">Uncharacterized protein</fullName>
    </submittedName>
</protein>
<name>A0A0E9THI8_ANGAN</name>
<reference evidence="1" key="1">
    <citation type="submission" date="2014-11" db="EMBL/GenBank/DDBJ databases">
        <authorList>
            <person name="Amaro Gonzalez C."/>
        </authorList>
    </citation>
    <scope>NUCLEOTIDE SEQUENCE</scope>
</reference>
<dbReference type="EMBL" id="GBXM01056222">
    <property type="protein sequence ID" value="JAH52355.1"/>
    <property type="molecule type" value="Transcribed_RNA"/>
</dbReference>
<sequence>MTPRGFPTVRGGAVVTWGLELQPLTQPDRA</sequence>
<organism evidence="1">
    <name type="scientific">Anguilla anguilla</name>
    <name type="common">European freshwater eel</name>
    <name type="synonym">Muraena anguilla</name>
    <dbReference type="NCBI Taxonomy" id="7936"/>
    <lineage>
        <taxon>Eukaryota</taxon>
        <taxon>Metazoa</taxon>
        <taxon>Chordata</taxon>
        <taxon>Craniata</taxon>
        <taxon>Vertebrata</taxon>
        <taxon>Euteleostomi</taxon>
        <taxon>Actinopterygii</taxon>
        <taxon>Neopterygii</taxon>
        <taxon>Teleostei</taxon>
        <taxon>Anguilliformes</taxon>
        <taxon>Anguillidae</taxon>
        <taxon>Anguilla</taxon>
    </lineage>
</organism>
<dbReference type="AlphaFoldDB" id="A0A0E9THI8"/>
<evidence type="ECO:0000313" key="1">
    <source>
        <dbReference type="EMBL" id="JAH52355.1"/>
    </source>
</evidence>
<proteinExistence type="predicted"/>